<dbReference type="SMART" id="SM00248">
    <property type="entry name" value="ANK"/>
    <property type="match status" value="1"/>
</dbReference>
<dbReference type="PANTHER" id="PTHR24176">
    <property type="entry name" value="ANKYRIN REPEAT DOMAIN-CONTAINING PROTEIN 31-RELATED"/>
    <property type="match status" value="1"/>
</dbReference>
<dbReference type="SUPFAM" id="SSF48403">
    <property type="entry name" value="Ankyrin repeat"/>
    <property type="match status" value="1"/>
</dbReference>
<evidence type="ECO:0000313" key="4">
    <source>
        <dbReference type="Proteomes" id="UP000826234"/>
    </source>
</evidence>
<dbReference type="Proteomes" id="UP000826234">
    <property type="component" value="Unassembled WGS sequence"/>
</dbReference>
<dbReference type="InterPro" id="IPR036770">
    <property type="entry name" value="Ankyrin_rpt-contain_sf"/>
</dbReference>
<comment type="caution">
    <text evidence="3">The sequence shown here is derived from an EMBL/GenBank/DDBJ whole genome shotgun (WGS) entry which is preliminary data.</text>
</comment>
<sequence length="490" mass="54632">KLSPEIQFIFSHKHNDNLQIQRETELINLLTPGSNEKEDSPSLLQSGLNCLVFAANTSQADCPQVATLHEEYQPLLGLDFKLNGFQEISDRNLPQRLNNEDSPERSVLSGMDTIDDAITKCTEVPEVFQSARMTSKGKDVTDKEPSLETLIFDITADETMAEEFEKDLMEPLTDLETLQMLDMLEYQGDALSVDSFQNEESNALPAELITALNSLSESVGAPAISHPLEKDFIIEKHLTPHQTDDDYTQITDTNLKSQFSSQHLEETDALIVTKMACPLEEQTDCDKFMNKLVCSGQQNIICHDRPAEKGNCTSKDTISCEQPDQVTSCEFSKSAERGQDFTVNHVDPNSGCQAFIENMNQQICNYEAKTGKSAKDLGSNTKDKTQKHSQLRNGSCHLSSSDKNFKVEQVRKSQRIAKKNKQMASIKFPNDASYNCFSSSSINRRDIFGQTLLHIAAMEDDIDSICAMIKAGANVNIQDHAGKHLHCSFV</sequence>
<dbReference type="InterPro" id="IPR002110">
    <property type="entry name" value="Ankyrin_rpt"/>
</dbReference>
<dbReference type="PROSITE" id="PS50088">
    <property type="entry name" value="ANK_REPEAT"/>
    <property type="match status" value="1"/>
</dbReference>
<keyword evidence="4" id="KW-1185">Reference proteome</keyword>
<name>A0ABQ7TE54_PHRPL</name>
<dbReference type="Gene3D" id="1.25.40.20">
    <property type="entry name" value="Ankyrin repeat-containing domain"/>
    <property type="match status" value="1"/>
</dbReference>
<feature type="repeat" description="ANK" evidence="1">
    <location>
        <begin position="448"/>
        <end position="480"/>
    </location>
</feature>
<evidence type="ECO:0000313" key="3">
    <source>
        <dbReference type="EMBL" id="KAH0628021.1"/>
    </source>
</evidence>
<protein>
    <recommendedName>
        <fullName evidence="5">Ankyrin repeat domain-containing protein 31</fullName>
    </recommendedName>
</protein>
<feature type="compositionally biased region" description="Polar residues" evidence="2">
    <location>
        <begin position="391"/>
        <end position="400"/>
    </location>
</feature>
<evidence type="ECO:0000256" key="1">
    <source>
        <dbReference type="PROSITE-ProRule" id="PRU00023"/>
    </source>
</evidence>
<keyword evidence="1" id="KW-0040">ANK repeat</keyword>
<feature type="compositionally biased region" description="Basic and acidic residues" evidence="2">
    <location>
        <begin position="373"/>
        <end position="386"/>
    </location>
</feature>
<dbReference type="EMBL" id="JAIPUX010000439">
    <property type="protein sequence ID" value="KAH0628021.1"/>
    <property type="molecule type" value="Genomic_DNA"/>
</dbReference>
<feature type="region of interest" description="Disordered" evidence="2">
    <location>
        <begin position="373"/>
        <end position="400"/>
    </location>
</feature>
<reference evidence="3 4" key="1">
    <citation type="journal article" date="2022" name="Gigascience">
        <title>A chromosome-level genome assembly and annotation of the desert horned lizard, Phrynosoma platyrhinos, provides insight into chromosomal rearrangements among reptiles.</title>
        <authorList>
            <person name="Koochekian N."/>
            <person name="Ascanio A."/>
            <person name="Farleigh K."/>
            <person name="Card D.C."/>
            <person name="Schield D.R."/>
            <person name="Castoe T.A."/>
            <person name="Jezkova T."/>
        </authorList>
    </citation>
    <scope>NUCLEOTIDE SEQUENCE [LARGE SCALE GENOMIC DNA]</scope>
    <source>
        <strain evidence="3">NK-2021</strain>
    </source>
</reference>
<dbReference type="PROSITE" id="PS50297">
    <property type="entry name" value="ANK_REP_REGION"/>
    <property type="match status" value="1"/>
</dbReference>
<feature type="non-terminal residue" evidence="3">
    <location>
        <position position="1"/>
    </location>
</feature>
<dbReference type="Pfam" id="PF00023">
    <property type="entry name" value="Ank"/>
    <property type="match status" value="1"/>
</dbReference>
<organism evidence="3 4">
    <name type="scientific">Phrynosoma platyrhinos</name>
    <name type="common">Desert horned lizard</name>
    <dbReference type="NCBI Taxonomy" id="52577"/>
    <lineage>
        <taxon>Eukaryota</taxon>
        <taxon>Metazoa</taxon>
        <taxon>Chordata</taxon>
        <taxon>Craniata</taxon>
        <taxon>Vertebrata</taxon>
        <taxon>Euteleostomi</taxon>
        <taxon>Lepidosauria</taxon>
        <taxon>Squamata</taxon>
        <taxon>Bifurcata</taxon>
        <taxon>Unidentata</taxon>
        <taxon>Episquamata</taxon>
        <taxon>Toxicofera</taxon>
        <taxon>Iguania</taxon>
        <taxon>Phrynosomatidae</taxon>
        <taxon>Phrynosomatinae</taxon>
        <taxon>Phrynosoma</taxon>
    </lineage>
</organism>
<dbReference type="InterPro" id="IPR042334">
    <property type="entry name" value="ANKRD31"/>
</dbReference>
<gene>
    <name evidence="3" type="ORF">JD844_008673</name>
</gene>
<evidence type="ECO:0008006" key="5">
    <source>
        <dbReference type="Google" id="ProtNLM"/>
    </source>
</evidence>
<accession>A0ABQ7TE54</accession>
<proteinExistence type="predicted"/>
<evidence type="ECO:0000256" key="2">
    <source>
        <dbReference type="SAM" id="MobiDB-lite"/>
    </source>
</evidence>
<dbReference type="PANTHER" id="PTHR24176:SF14">
    <property type="entry name" value="ANKYRIN REPEAT DOMAIN-CONTAINING PROTEIN 31"/>
    <property type="match status" value="1"/>
</dbReference>